<evidence type="ECO:0008006" key="3">
    <source>
        <dbReference type="Google" id="ProtNLM"/>
    </source>
</evidence>
<proteinExistence type="predicted"/>
<dbReference type="NCBIfam" id="NF041112">
    <property type="entry name" value="chap_CsgH_alph"/>
    <property type="match status" value="1"/>
</dbReference>
<dbReference type="EMBL" id="QLSX01000001">
    <property type="protein sequence ID" value="RAR64632.1"/>
    <property type="molecule type" value="Genomic_DNA"/>
</dbReference>
<evidence type="ECO:0000313" key="2">
    <source>
        <dbReference type="Proteomes" id="UP000249700"/>
    </source>
</evidence>
<dbReference type="Gene3D" id="2.60.40.2420">
    <property type="match status" value="1"/>
</dbReference>
<reference evidence="1 2" key="1">
    <citation type="submission" date="2018-06" db="EMBL/GenBank/DDBJ databases">
        <title>Comparative analysis of microorganisms from saline springs in Andes Mountain Range, Colombia.</title>
        <authorList>
            <person name="Rubin E."/>
        </authorList>
    </citation>
    <scope>NUCLEOTIDE SEQUENCE [LARGE SCALE GENOMIC DNA]</scope>
    <source>
        <strain evidence="1 2">USBA-857</strain>
    </source>
</reference>
<protein>
    <recommendedName>
        <fullName evidence="3">Curli assembly protein CsgC</fullName>
    </recommendedName>
</protein>
<gene>
    <name evidence="1" type="ORF">BCL93_101457</name>
</gene>
<dbReference type="AlphaFoldDB" id="A0A328XZ93"/>
<dbReference type="InterPro" id="IPR053722">
    <property type="entry name" value="Curli_assembly_CsgC/AgfC"/>
</dbReference>
<dbReference type="InterPro" id="IPR047726">
    <property type="entry name" value="CsgH_dom"/>
</dbReference>
<comment type="caution">
    <text evidence="1">The sequence shown here is derived from an EMBL/GenBank/DDBJ whole genome shotgun (WGS) entry which is preliminary data.</text>
</comment>
<dbReference type="Proteomes" id="UP000249700">
    <property type="component" value="Unassembled WGS sequence"/>
</dbReference>
<sequence length="139" mass="14923">MMNPGKEWNIKSAGIIPTALIAGLITLGMVPTVMAQQVFTQLNCRVVIERDGETVRATSVIEANKPTRADYVLRALKIDAAGSGTSEQSGSISLLPGESATTAQTIHRLAKTGWLEFHLRVTERLTGTSCEAKEIVSPM</sequence>
<dbReference type="OrthoDB" id="6163857at2"/>
<evidence type="ECO:0000313" key="1">
    <source>
        <dbReference type="EMBL" id="RAR64632.1"/>
    </source>
</evidence>
<name>A0A328XZ93_9GAMM</name>
<dbReference type="RefSeq" id="WP_112053475.1">
    <property type="nucleotide sequence ID" value="NZ_QLSX01000001.1"/>
</dbReference>
<organism evidence="1 2">
    <name type="scientific">Onishia taeanensis</name>
    <dbReference type="NCBI Taxonomy" id="284577"/>
    <lineage>
        <taxon>Bacteria</taxon>
        <taxon>Pseudomonadati</taxon>
        <taxon>Pseudomonadota</taxon>
        <taxon>Gammaproteobacteria</taxon>
        <taxon>Oceanospirillales</taxon>
        <taxon>Halomonadaceae</taxon>
        <taxon>Onishia</taxon>
    </lineage>
</organism>
<accession>A0A328XZ93</accession>